<dbReference type="Proteomes" id="UP000828251">
    <property type="component" value="Unassembled WGS sequence"/>
</dbReference>
<feature type="region of interest" description="Disordered" evidence="1">
    <location>
        <begin position="62"/>
        <end position="87"/>
    </location>
</feature>
<organism evidence="2 3">
    <name type="scientific">Gossypium stocksii</name>
    <dbReference type="NCBI Taxonomy" id="47602"/>
    <lineage>
        <taxon>Eukaryota</taxon>
        <taxon>Viridiplantae</taxon>
        <taxon>Streptophyta</taxon>
        <taxon>Embryophyta</taxon>
        <taxon>Tracheophyta</taxon>
        <taxon>Spermatophyta</taxon>
        <taxon>Magnoliopsida</taxon>
        <taxon>eudicotyledons</taxon>
        <taxon>Gunneridae</taxon>
        <taxon>Pentapetalae</taxon>
        <taxon>rosids</taxon>
        <taxon>malvids</taxon>
        <taxon>Malvales</taxon>
        <taxon>Malvaceae</taxon>
        <taxon>Malvoideae</taxon>
        <taxon>Gossypium</taxon>
    </lineage>
</organism>
<gene>
    <name evidence="2" type="ORF">J1N35_008015</name>
</gene>
<feature type="non-terminal residue" evidence="2">
    <location>
        <position position="109"/>
    </location>
</feature>
<evidence type="ECO:0000313" key="2">
    <source>
        <dbReference type="EMBL" id="KAH1114637.1"/>
    </source>
</evidence>
<proteinExistence type="predicted"/>
<keyword evidence="3" id="KW-1185">Reference proteome</keyword>
<protein>
    <submittedName>
        <fullName evidence="2">Uncharacterized protein</fullName>
    </submittedName>
</protein>
<sequence length="109" mass="12583">MAAEDPRNALWVADNLGNKRLTLTQLMMEFQSYELMFNGGKSVQKKPEANLVVGPLSFKGKQKVKGKNKLTKPSVPPHVDRKKAKKSKYPKKIKIFFYNKKENFRSNRK</sequence>
<comment type="caution">
    <text evidence="2">The sequence shown here is derived from an EMBL/GenBank/DDBJ whole genome shotgun (WGS) entry which is preliminary data.</text>
</comment>
<evidence type="ECO:0000256" key="1">
    <source>
        <dbReference type="SAM" id="MobiDB-lite"/>
    </source>
</evidence>
<dbReference type="AlphaFoldDB" id="A0A9D3W816"/>
<name>A0A9D3W816_9ROSI</name>
<accession>A0A9D3W816</accession>
<dbReference type="EMBL" id="JAIQCV010000003">
    <property type="protein sequence ID" value="KAH1114637.1"/>
    <property type="molecule type" value="Genomic_DNA"/>
</dbReference>
<reference evidence="2 3" key="1">
    <citation type="journal article" date="2021" name="Plant Biotechnol. J.">
        <title>Multi-omics assisted identification of the key and species-specific regulatory components of drought-tolerant mechanisms in Gossypium stocksii.</title>
        <authorList>
            <person name="Yu D."/>
            <person name="Ke L."/>
            <person name="Zhang D."/>
            <person name="Wu Y."/>
            <person name="Sun Y."/>
            <person name="Mei J."/>
            <person name="Sun J."/>
            <person name="Sun Y."/>
        </authorList>
    </citation>
    <scope>NUCLEOTIDE SEQUENCE [LARGE SCALE GENOMIC DNA]</scope>
    <source>
        <strain evidence="3">cv. E1</strain>
        <tissue evidence="2">Leaf</tissue>
    </source>
</reference>
<evidence type="ECO:0000313" key="3">
    <source>
        <dbReference type="Proteomes" id="UP000828251"/>
    </source>
</evidence>